<feature type="domain" description="FAD-dependent oxidoreductase 2 FAD-binding" evidence="14">
    <location>
        <begin position="2"/>
        <end position="426"/>
    </location>
</feature>
<comment type="pathway">
    <text evidence="2">Cofactor biosynthesis; NAD(+) biosynthesis; iminoaspartate from L-aspartate (oxidase route): step 1/1.</text>
</comment>
<evidence type="ECO:0000259" key="15">
    <source>
        <dbReference type="Pfam" id="PF02910"/>
    </source>
</evidence>
<evidence type="ECO:0000256" key="12">
    <source>
        <dbReference type="ARBA" id="ARBA00048305"/>
    </source>
</evidence>
<dbReference type="EC" id="1.4.3.16" evidence="4"/>
<dbReference type="SUPFAM" id="SSF51905">
    <property type="entry name" value="FAD/NAD(P)-binding domain"/>
    <property type="match status" value="1"/>
</dbReference>
<evidence type="ECO:0000256" key="13">
    <source>
        <dbReference type="SAM" id="MobiDB-lite"/>
    </source>
</evidence>
<evidence type="ECO:0000256" key="9">
    <source>
        <dbReference type="ARBA" id="ARBA00023002"/>
    </source>
</evidence>
<dbReference type="Gene3D" id="3.50.50.60">
    <property type="entry name" value="FAD/NAD(P)-binding domain"/>
    <property type="match status" value="2"/>
</dbReference>
<dbReference type="InterPro" id="IPR015939">
    <property type="entry name" value="Fum_Rdtase/Succ_DH_flav-like_C"/>
</dbReference>
<organism evidence="16 17">
    <name type="scientific">Leucobacter chromiiresistens</name>
    <dbReference type="NCBI Taxonomy" id="1079994"/>
    <lineage>
        <taxon>Bacteria</taxon>
        <taxon>Bacillati</taxon>
        <taxon>Actinomycetota</taxon>
        <taxon>Actinomycetes</taxon>
        <taxon>Micrococcales</taxon>
        <taxon>Microbacteriaceae</taxon>
        <taxon>Leucobacter</taxon>
    </lineage>
</organism>
<comment type="similarity">
    <text evidence="3">Belongs to the FAD-dependent oxidoreductase 2 family. NadB subfamily.</text>
</comment>
<evidence type="ECO:0000256" key="5">
    <source>
        <dbReference type="ARBA" id="ARBA00021901"/>
    </source>
</evidence>
<sequence length="594" mass="59696">MILVVGSGVAGLSAALAAVREGGDVLLVTAGALGGQGSADGSGPRLLGNTPLAQGGIAAAIGAADRVADHLRDTVAAGAGLTQLDAAEVLVVEGARRMRELLDAGFAADRDAAGGVALGLEAAHGRERIVHAGGDRTGAVLHAHLASRVGGLMPERARRAGASGGTLEVREGATVEALTVGFGAVVGATVRDARGRVSTVRADAVVLATGGYASLYPMSSNHPSARGAGVMLGARAGAVLADLEFVQFHPTVLVEASGAPADVRTGARADVRADVRTDARADLRSLLISEAVRGAGAVLRDARGARFMLGRHPRAELAPRDVVSLEVHRALERDDAREVWLDATPVERSGGRGALGRRFPGISRALAARGIDWARDPVPVAPAAHYTMGGIASDAWGRSSVPGLFAAGEVAATGVHGANRLASNSLLEGLVFGARAGVAAAAYRPGGGAWIADDGALAGLIRAAERCALAADPERGATASEAEIGRAVGSALGIERSGAGLARADRVFRRGAGDAARLASVVGAAAALRTESRGAHLRADFPGSDPAQARRRGVRVIEAAPSSASGRERCAGGAVSLRAPASATPHRAAEQRSA</sequence>
<keyword evidence="7" id="KW-0662">Pyridine nucleotide biosynthesis</keyword>
<dbReference type="Pfam" id="PF00890">
    <property type="entry name" value="FAD_binding_2"/>
    <property type="match status" value="1"/>
</dbReference>
<dbReference type="InterPro" id="IPR037099">
    <property type="entry name" value="Fum_R/Succ_DH_flav-like_C_sf"/>
</dbReference>
<dbReference type="AlphaFoldDB" id="A0A1H0ZD78"/>
<proteinExistence type="inferred from homology"/>
<evidence type="ECO:0000256" key="3">
    <source>
        <dbReference type="ARBA" id="ARBA00008562"/>
    </source>
</evidence>
<dbReference type="InterPro" id="IPR005288">
    <property type="entry name" value="NadB"/>
</dbReference>
<protein>
    <recommendedName>
        <fullName evidence="5">L-aspartate oxidase</fullName>
        <ecNumber evidence="4">1.4.3.16</ecNumber>
    </recommendedName>
    <alternativeName>
        <fullName evidence="11">Quinolinate synthase B</fullName>
    </alternativeName>
</protein>
<dbReference type="UniPathway" id="UPA00253">
    <property type="reaction ID" value="UER00326"/>
</dbReference>
<dbReference type="Proteomes" id="UP000182690">
    <property type="component" value="Unassembled WGS sequence"/>
</dbReference>
<dbReference type="STRING" id="1079994.SAMN04488565_1633"/>
<evidence type="ECO:0000313" key="17">
    <source>
        <dbReference type="Proteomes" id="UP000182690"/>
    </source>
</evidence>
<dbReference type="EMBL" id="FNKB01000001">
    <property type="protein sequence ID" value="SDQ25111.1"/>
    <property type="molecule type" value="Genomic_DNA"/>
</dbReference>
<dbReference type="PRINTS" id="PR00368">
    <property type="entry name" value="FADPNR"/>
</dbReference>
<dbReference type="InterPro" id="IPR003953">
    <property type="entry name" value="FAD-dep_OxRdtase_2_FAD-bd"/>
</dbReference>
<dbReference type="PANTHER" id="PTHR42716:SF2">
    <property type="entry name" value="L-ASPARTATE OXIDASE, CHLOROPLASTIC"/>
    <property type="match status" value="1"/>
</dbReference>
<dbReference type="RefSeq" id="WP_010157657.1">
    <property type="nucleotide sequence ID" value="NZ_FNKB01000001.1"/>
</dbReference>
<dbReference type="OrthoDB" id="9805351at2"/>
<feature type="domain" description="Fumarate reductase/succinate dehydrogenase flavoprotein-like C-terminal" evidence="15">
    <location>
        <begin position="515"/>
        <end position="546"/>
    </location>
</feature>
<keyword evidence="9" id="KW-0560">Oxidoreductase</keyword>
<dbReference type="FunFam" id="3.90.700.10:FF:000002">
    <property type="entry name" value="L-aspartate oxidase"/>
    <property type="match status" value="1"/>
</dbReference>
<evidence type="ECO:0000256" key="8">
    <source>
        <dbReference type="ARBA" id="ARBA00022827"/>
    </source>
</evidence>
<evidence type="ECO:0000256" key="2">
    <source>
        <dbReference type="ARBA" id="ARBA00004950"/>
    </source>
</evidence>
<evidence type="ECO:0000256" key="6">
    <source>
        <dbReference type="ARBA" id="ARBA00022630"/>
    </source>
</evidence>
<evidence type="ECO:0000256" key="10">
    <source>
        <dbReference type="ARBA" id="ARBA00029426"/>
    </source>
</evidence>
<comment type="cofactor">
    <cofactor evidence="1">
        <name>FAD</name>
        <dbReference type="ChEBI" id="CHEBI:57692"/>
    </cofactor>
</comment>
<comment type="catalytic activity">
    <reaction evidence="12">
        <text>L-aspartate + O2 = iminosuccinate + H2O2</text>
        <dbReference type="Rhea" id="RHEA:25876"/>
        <dbReference type="ChEBI" id="CHEBI:15379"/>
        <dbReference type="ChEBI" id="CHEBI:16240"/>
        <dbReference type="ChEBI" id="CHEBI:29991"/>
        <dbReference type="ChEBI" id="CHEBI:77875"/>
        <dbReference type="EC" id="1.4.3.16"/>
    </reaction>
    <physiologicalReaction direction="left-to-right" evidence="12">
        <dbReference type="Rhea" id="RHEA:25877"/>
    </physiologicalReaction>
</comment>
<feature type="region of interest" description="Disordered" evidence="13">
    <location>
        <begin position="558"/>
        <end position="594"/>
    </location>
</feature>
<dbReference type="GO" id="GO:0008734">
    <property type="term" value="F:L-aspartate oxidase activity"/>
    <property type="evidence" value="ECO:0007669"/>
    <property type="project" value="UniProtKB-EC"/>
</dbReference>
<dbReference type="InterPro" id="IPR036188">
    <property type="entry name" value="FAD/NAD-bd_sf"/>
</dbReference>
<name>A0A1H0ZD78_9MICO</name>
<dbReference type="eggNOG" id="COG0029">
    <property type="taxonomic scope" value="Bacteria"/>
</dbReference>
<reference evidence="16 17" key="1">
    <citation type="submission" date="2016-10" db="EMBL/GenBank/DDBJ databases">
        <authorList>
            <person name="de Groot N.N."/>
        </authorList>
    </citation>
    <scope>NUCLEOTIDE SEQUENCE [LARGE SCALE GENOMIC DNA]</scope>
    <source>
        <strain evidence="16 17">DSM 22788</strain>
    </source>
</reference>
<keyword evidence="8" id="KW-0274">FAD</keyword>
<evidence type="ECO:0000256" key="7">
    <source>
        <dbReference type="ARBA" id="ARBA00022642"/>
    </source>
</evidence>
<dbReference type="GO" id="GO:0033765">
    <property type="term" value="F:steroid dehydrogenase activity, acting on the CH-CH group of donors"/>
    <property type="evidence" value="ECO:0007669"/>
    <property type="project" value="UniProtKB-ARBA"/>
</dbReference>
<dbReference type="Pfam" id="PF02910">
    <property type="entry name" value="Succ_DH_flav_C"/>
    <property type="match status" value="1"/>
</dbReference>
<evidence type="ECO:0000313" key="16">
    <source>
        <dbReference type="EMBL" id="SDQ25111.1"/>
    </source>
</evidence>
<dbReference type="Gene3D" id="1.20.58.100">
    <property type="entry name" value="Fumarate reductase/succinate dehydrogenase flavoprotein-like, C-terminal domain"/>
    <property type="match status" value="1"/>
</dbReference>
<dbReference type="InterPro" id="IPR027477">
    <property type="entry name" value="Succ_DH/fumarate_Rdtase_cat_sf"/>
</dbReference>
<evidence type="ECO:0000256" key="11">
    <source>
        <dbReference type="ARBA" id="ARBA00030386"/>
    </source>
</evidence>
<gene>
    <name evidence="16" type="ORF">SAMN04488565_1633</name>
</gene>
<evidence type="ECO:0000256" key="1">
    <source>
        <dbReference type="ARBA" id="ARBA00001974"/>
    </source>
</evidence>
<keyword evidence="6" id="KW-0285">Flavoprotein</keyword>
<dbReference type="PANTHER" id="PTHR42716">
    <property type="entry name" value="L-ASPARTATE OXIDASE"/>
    <property type="match status" value="1"/>
</dbReference>
<evidence type="ECO:0000256" key="4">
    <source>
        <dbReference type="ARBA" id="ARBA00012173"/>
    </source>
</evidence>
<evidence type="ECO:0000259" key="14">
    <source>
        <dbReference type="Pfam" id="PF00890"/>
    </source>
</evidence>
<dbReference type="SUPFAM" id="SSF56425">
    <property type="entry name" value="Succinate dehydrogenase/fumarate reductase flavoprotein, catalytic domain"/>
    <property type="match status" value="1"/>
</dbReference>
<comment type="function">
    <text evidence="10">Catalyzes the oxidation of L-aspartate to iminoaspartate, the first step in the de novo biosynthesis of NAD(+).</text>
</comment>
<dbReference type="SUPFAM" id="SSF46977">
    <property type="entry name" value="Succinate dehydrogenase/fumarate reductase flavoprotein C-terminal domain"/>
    <property type="match status" value="1"/>
</dbReference>
<dbReference type="Gene3D" id="3.90.700.10">
    <property type="entry name" value="Succinate dehydrogenase/fumarate reductase flavoprotein, catalytic domain"/>
    <property type="match status" value="1"/>
</dbReference>
<accession>A0A1H0ZD78</accession>
<dbReference type="GO" id="GO:0034628">
    <property type="term" value="P:'de novo' NAD+ biosynthetic process from L-aspartate"/>
    <property type="evidence" value="ECO:0007669"/>
    <property type="project" value="TreeGrafter"/>
</dbReference>